<proteinExistence type="inferred from homology"/>
<evidence type="ECO:0000313" key="3">
    <source>
        <dbReference type="EMBL" id="PNH10175.1"/>
    </source>
</evidence>
<dbReference type="PANTHER" id="PTHR16487">
    <property type="entry name" value="PPP4R2-RELATED PROTEIN"/>
    <property type="match status" value="1"/>
</dbReference>
<dbReference type="PANTHER" id="PTHR16487:SF0">
    <property type="entry name" value="PROTEIN PHOSPHATASE 4 REGULATORY SUBUNIT 2-RELATED"/>
    <property type="match status" value="1"/>
</dbReference>
<organism evidence="3 4">
    <name type="scientific">Tetrabaena socialis</name>
    <dbReference type="NCBI Taxonomy" id="47790"/>
    <lineage>
        <taxon>Eukaryota</taxon>
        <taxon>Viridiplantae</taxon>
        <taxon>Chlorophyta</taxon>
        <taxon>core chlorophytes</taxon>
        <taxon>Chlorophyceae</taxon>
        <taxon>CS clade</taxon>
        <taxon>Chlamydomonadales</taxon>
        <taxon>Tetrabaenaceae</taxon>
        <taxon>Tetrabaena</taxon>
    </lineage>
</organism>
<feature type="region of interest" description="Disordered" evidence="2">
    <location>
        <begin position="428"/>
        <end position="453"/>
    </location>
</feature>
<name>A0A2J8ACC3_9CHLO</name>
<reference evidence="3 4" key="1">
    <citation type="journal article" date="2017" name="Mol. Biol. Evol.">
        <title>The 4-celled Tetrabaena socialis nuclear genome reveals the essential components for genetic control of cell number at the origin of multicellularity in the volvocine lineage.</title>
        <authorList>
            <person name="Featherston J."/>
            <person name="Arakaki Y."/>
            <person name="Hanschen E.R."/>
            <person name="Ferris P.J."/>
            <person name="Michod R.E."/>
            <person name="Olson B.J.S.C."/>
            <person name="Nozaki H."/>
            <person name="Durand P.M."/>
        </authorList>
    </citation>
    <scope>NUCLEOTIDE SEQUENCE [LARGE SCALE GENOMIC DNA]</scope>
    <source>
        <strain evidence="3 4">NIES-571</strain>
    </source>
</reference>
<evidence type="ECO:0000313" key="4">
    <source>
        <dbReference type="Proteomes" id="UP000236333"/>
    </source>
</evidence>
<feature type="compositionally biased region" description="Low complexity" evidence="2">
    <location>
        <begin position="311"/>
        <end position="325"/>
    </location>
</feature>
<evidence type="ECO:0000256" key="1">
    <source>
        <dbReference type="ARBA" id="ARBA00009207"/>
    </source>
</evidence>
<dbReference type="GO" id="GO:0019888">
    <property type="term" value="F:protein phosphatase regulator activity"/>
    <property type="evidence" value="ECO:0007669"/>
    <property type="project" value="InterPro"/>
</dbReference>
<dbReference type="OrthoDB" id="341898at2759"/>
<accession>A0A2J8ACC3</accession>
<dbReference type="AlphaFoldDB" id="A0A2J8ACC3"/>
<sequence length="493" mass="49307">MGDAEDPPAQTTAVDHAEAAAATGLGGREAPEIAIATEADLVNFTRLPLEERAFTPQLRGVLAESALTGCIRYKWPLLRPLVDFVLEQVLSAYDAETRVDIGPQGPDSASETIERFQKLLSAFSDAPWTFQRLCEILLEPKRQYTRLSKLVLAIEKCLLVTTEQPPTEPDQLPPLPLCSTLGPVNANPAPVYTSSQQHKEGSQGAGAGPSGGADDSGAGFTHSLLDVRHHPGGHHHHLGNHTGPPEHIEEDHWPEGRPEVKGAYKAAGAGVGLHSALRPGGGASGGSPGGGYAGILTGSGGSGGSSGGDSGAAQGVVGTGAAEAGPDGTANQQRHPASVLEQNGGPPPAEGDFIGPQRPGGGDGNHGAGPWAEGGDAMSVDSVSGAEELAAASAAPPSADAGAAELGGVGGLLVPLPVAEGPDVEMASVRPQGGEAGELQQPSAAAAAATGEPMTAGAVEVEPGALAAVAQKWAQQRATVAVEGAAGTPPPGG</sequence>
<feature type="compositionally biased region" description="Gly residues" evidence="2">
    <location>
        <begin position="301"/>
        <end position="310"/>
    </location>
</feature>
<dbReference type="Pfam" id="PF09184">
    <property type="entry name" value="PPP4R2"/>
    <property type="match status" value="1"/>
</dbReference>
<feature type="compositionally biased region" description="Basic and acidic residues" evidence="2">
    <location>
        <begin position="244"/>
        <end position="258"/>
    </location>
</feature>
<feature type="region of interest" description="Disordered" evidence="2">
    <location>
        <begin position="301"/>
        <end position="378"/>
    </location>
</feature>
<dbReference type="GO" id="GO:0005634">
    <property type="term" value="C:nucleus"/>
    <property type="evidence" value="ECO:0007669"/>
    <property type="project" value="TreeGrafter"/>
</dbReference>
<dbReference type="Proteomes" id="UP000236333">
    <property type="component" value="Unassembled WGS sequence"/>
</dbReference>
<comment type="caution">
    <text evidence="3">The sequence shown here is derived from an EMBL/GenBank/DDBJ whole genome shotgun (WGS) entry which is preliminary data.</text>
</comment>
<feature type="compositionally biased region" description="Gly residues" evidence="2">
    <location>
        <begin position="358"/>
        <end position="367"/>
    </location>
</feature>
<comment type="similarity">
    <text evidence="1">Belongs to the PPP4R2 family.</text>
</comment>
<dbReference type="EMBL" id="PGGS01000064">
    <property type="protein sequence ID" value="PNH10175.1"/>
    <property type="molecule type" value="Genomic_DNA"/>
</dbReference>
<keyword evidence="4" id="KW-1185">Reference proteome</keyword>
<feature type="compositionally biased region" description="Basic residues" evidence="2">
    <location>
        <begin position="230"/>
        <end position="239"/>
    </location>
</feature>
<gene>
    <name evidence="3" type="ORF">TSOC_003123</name>
</gene>
<dbReference type="InterPro" id="IPR015267">
    <property type="entry name" value="PPP4R2"/>
</dbReference>
<protein>
    <submittedName>
        <fullName evidence="3">Serine/threonine-protein phosphatase 4 regulatory subunit 2</fullName>
    </submittedName>
</protein>
<evidence type="ECO:0000256" key="2">
    <source>
        <dbReference type="SAM" id="MobiDB-lite"/>
    </source>
</evidence>
<dbReference type="GO" id="GO:0005737">
    <property type="term" value="C:cytoplasm"/>
    <property type="evidence" value="ECO:0007669"/>
    <property type="project" value="TreeGrafter"/>
</dbReference>
<dbReference type="GO" id="GO:0030289">
    <property type="term" value="C:protein phosphatase 4 complex"/>
    <property type="evidence" value="ECO:0007669"/>
    <property type="project" value="InterPro"/>
</dbReference>
<feature type="region of interest" description="Disordered" evidence="2">
    <location>
        <begin position="188"/>
        <end position="258"/>
    </location>
</feature>